<evidence type="ECO:0008006" key="4">
    <source>
        <dbReference type="Google" id="ProtNLM"/>
    </source>
</evidence>
<reference evidence="2" key="2">
    <citation type="journal article" date="2021" name="PeerJ">
        <title>Extensive microbial diversity within the chicken gut microbiome revealed by metagenomics and culture.</title>
        <authorList>
            <person name="Gilroy R."/>
            <person name="Ravi A."/>
            <person name="Getino M."/>
            <person name="Pursley I."/>
            <person name="Horton D.L."/>
            <person name="Alikhan N.F."/>
            <person name="Baker D."/>
            <person name="Gharbi K."/>
            <person name="Hall N."/>
            <person name="Watson M."/>
            <person name="Adriaenssens E.M."/>
            <person name="Foster-Nyarko E."/>
            <person name="Jarju S."/>
            <person name="Secka A."/>
            <person name="Antonio M."/>
            <person name="Oren A."/>
            <person name="Chaudhuri R.R."/>
            <person name="La Ragione R."/>
            <person name="Hildebrand F."/>
            <person name="Pallen M.J."/>
        </authorList>
    </citation>
    <scope>NUCLEOTIDE SEQUENCE</scope>
    <source>
        <strain evidence="2">G3-8215</strain>
    </source>
</reference>
<evidence type="ECO:0000256" key="1">
    <source>
        <dbReference type="SAM" id="SignalP"/>
    </source>
</evidence>
<evidence type="ECO:0000313" key="2">
    <source>
        <dbReference type="EMBL" id="MBO8483986.1"/>
    </source>
</evidence>
<name>A0A940IIM4_9BACT</name>
<reference evidence="2" key="1">
    <citation type="submission" date="2020-10" db="EMBL/GenBank/DDBJ databases">
        <authorList>
            <person name="Gilroy R."/>
        </authorList>
    </citation>
    <scope>NUCLEOTIDE SEQUENCE</scope>
    <source>
        <strain evidence="2">G3-8215</strain>
    </source>
</reference>
<keyword evidence="1" id="KW-0732">Signal</keyword>
<dbReference type="PROSITE" id="PS51257">
    <property type="entry name" value="PROKAR_LIPOPROTEIN"/>
    <property type="match status" value="1"/>
</dbReference>
<evidence type="ECO:0000313" key="3">
    <source>
        <dbReference type="Proteomes" id="UP000725002"/>
    </source>
</evidence>
<gene>
    <name evidence="2" type="ORF">IAB75_07735</name>
</gene>
<comment type="caution">
    <text evidence="2">The sequence shown here is derived from an EMBL/GenBank/DDBJ whole genome shotgun (WGS) entry which is preliminary data.</text>
</comment>
<dbReference type="Proteomes" id="UP000725002">
    <property type="component" value="Unassembled WGS sequence"/>
</dbReference>
<feature type="chain" id="PRO_5036768275" description="Lipoprotein" evidence="1">
    <location>
        <begin position="18"/>
        <end position="136"/>
    </location>
</feature>
<proteinExistence type="predicted"/>
<feature type="signal peptide" evidence="1">
    <location>
        <begin position="1"/>
        <end position="17"/>
    </location>
</feature>
<organism evidence="2 3">
    <name type="scientific">Candidatus Cryptobacteroides avicola</name>
    <dbReference type="NCBI Taxonomy" id="2840757"/>
    <lineage>
        <taxon>Bacteria</taxon>
        <taxon>Pseudomonadati</taxon>
        <taxon>Bacteroidota</taxon>
        <taxon>Bacteroidia</taxon>
        <taxon>Bacteroidales</taxon>
        <taxon>Candidatus Cryptobacteroides</taxon>
    </lineage>
</organism>
<protein>
    <recommendedName>
        <fullName evidence="4">Lipoprotein</fullName>
    </recommendedName>
</protein>
<accession>A0A940IIM4</accession>
<sequence>MKRYLMFAASAAALFLAAGCSEEQKTAAVFGGFDTECRTVGLYFPGALGSFTEEYGVQVCMNPQRRTFRLQDSDQSRFAHVVFSSVPSVVSDRVTAEVTVRGLAAVGSSIEMEVVKAEGNRVWLSSETVNMIIPAL</sequence>
<dbReference type="EMBL" id="JADILV010000051">
    <property type="protein sequence ID" value="MBO8483986.1"/>
    <property type="molecule type" value="Genomic_DNA"/>
</dbReference>
<dbReference type="AlphaFoldDB" id="A0A940IIM4"/>